<dbReference type="EMBL" id="JAUTBL010000002">
    <property type="protein sequence ID" value="MDQ1184718.1"/>
    <property type="molecule type" value="Genomic_DNA"/>
</dbReference>
<evidence type="ECO:0000256" key="1">
    <source>
        <dbReference type="SAM" id="Phobius"/>
    </source>
</evidence>
<feature type="transmembrane region" description="Helical" evidence="1">
    <location>
        <begin position="17"/>
        <end position="37"/>
    </location>
</feature>
<gene>
    <name evidence="2" type="ORF">QE408_001861</name>
</gene>
<reference evidence="2 3" key="1">
    <citation type="submission" date="2023-07" db="EMBL/GenBank/DDBJ databases">
        <title>Functional and genomic diversity of the sorghum phyllosphere microbiome.</title>
        <authorList>
            <person name="Shade A."/>
        </authorList>
    </citation>
    <scope>NUCLEOTIDE SEQUENCE [LARGE SCALE GENOMIC DNA]</scope>
    <source>
        <strain evidence="2 3">SORGH_AS_1126</strain>
    </source>
</reference>
<sequence>MSSTASSIILKPHRLRLALVMTFAVYPVITSLLYALGPFTENWPLWQRTMLLAPIMVAAIIFVVTPLVMLCFRRFVMVHHPR</sequence>
<accession>A0ABU0UIP3</accession>
<dbReference type="RefSeq" id="WP_306930443.1">
    <property type="nucleotide sequence ID" value="NZ_JAUTBL010000002.1"/>
</dbReference>
<keyword evidence="2" id="KW-0560">Oxidoreductase</keyword>
<feature type="transmembrane region" description="Helical" evidence="1">
    <location>
        <begin position="49"/>
        <end position="72"/>
    </location>
</feature>
<keyword evidence="2" id="KW-0503">Monooxygenase</keyword>
<organism evidence="2 3">
    <name type="scientific">Agrobacterium larrymoorei</name>
    <dbReference type="NCBI Taxonomy" id="160699"/>
    <lineage>
        <taxon>Bacteria</taxon>
        <taxon>Pseudomonadati</taxon>
        <taxon>Pseudomonadota</taxon>
        <taxon>Alphaproteobacteria</taxon>
        <taxon>Hyphomicrobiales</taxon>
        <taxon>Rhizobiaceae</taxon>
        <taxon>Rhizobium/Agrobacterium group</taxon>
        <taxon>Agrobacterium</taxon>
    </lineage>
</organism>
<keyword evidence="1" id="KW-0812">Transmembrane</keyword>
<protein>
    <submittedName>
        <fullName evidence="2">Antibiotic biosynthesis monooxygenase (ABM) superfamily enzyme</fullName>
    </submittedName>
</protein>
<comment type="caution">
    <text evidence="2">The sequence shown here is derived from an EMBL/GenBank/DDBJ whole genome shotgun (WGS) entry which is preliminary data.</text>
</comment>
<dbReference type="Proteomes" id="UP001224781">
    <property type="component" value="Unassembled WGS sequence"/>
</dbReference>
<keyword evidence="3" id="KW-1185">Reference proteome</keyword>
<dbReference type="GO" id="GO:0004497">
    <property type="term" value="F:monooxygenase activity"/>
    <property type="evidence" value="ECO:0007669"/>
    <property type="project" value="UniProtKB-KW"/>
</dbReference>
<name>A0ABU0UIP3_9HYPH</name>
<keyword evidence="1" id="KW-1133">Transmembrane helix</keyword>
<proteinExistence type="predicted"/>
<evidence type="ECO:0000313" key="2">
    <source>
        <dbReference type="EMBL" id="MDQ1184718.1"/>
    </source>
</evidence>
<evidence type="ECO:0000313" key="3">
    <source>
        <dbReference type="Proteomes" id="UP001224781"/>
    </source>
</evidence>
<keyword evidence="1" id="KW-0472">Membrane</keyword>